<dbReference type="EMBL" id="FMXR01000004">
    <property type="protein sequence ID" value="SDB03532.1"/>
    <property type="molecule type" value="Genomic_DNA"/>
</dbReference>
<dbReference type="STRING" id="1732.SAMN02910417_00273"/>
<organism evidence="1 2">
    <name type="scientific">Eubacterium oxidoreducens</name>
    <dbReference type="NCBI Taxonomy" id="1732"/>
    <lineage>
        <taxon>Bacteria</taxon>
        <taxon>Bacillati</taxon>
        <taxon>Bacillota</taxon>
        <taxon>Clostridia</taxon>
        <taxon>Eubacteriales</taxon>
        <taxon>Eubacteriaceae</taxon>
        <taxon>Eubacterium</taxon>
    </lineage>
</organism>
<evidence type="ECO:0000313" key="2">
    <source>
        <dbReference type="Proteomes" id="UP000199228"/>
    </source>
</evidence>
<keyword evidence="2" id="KW-1185">Reference proteome</keyword>
<accession>A0A1G6A523</accession>
<dbReference type="PANTHER" id="PTHR36039:SF2">
    <property type="entry name" value="RNA LIGASE_CYCLIC NUCLEOTIDE PHOSPHODIESTERASE FAMILY PROTEIN"/>
    <property type="match status" value="1"/>
</dbReference>
<reference evidence="1 2" key="1">
    <citation type="submission" date="2016-10" db="EMBL/GenBank/DDBJ databases">
        <authorList>
            <person name="de Groot N.N."/>
        </authorList>
    </citation>
    <scope>NUCLEOTIDE SEQUENCE [LARGE SCALE GENOMIC DNA]</scope>
    <source>
        <strain evidence="1 2">DSM 3217</strain>
    </source>
</reference>
<dbReference type="AlphaFoldDB" id="A0A1G6A523"/>
<dbReference type="PANTHER" id="PTHR36039">
    <property type="match status" value="1"/>
</dbReference>
<dbReference type="Proteomes" id="UP000199228">
    <property type="component" value="Unassembled WGS sequence"/>
</dbReference>
<gene>
    <name evidence="1" type="ORF">SAMN02910417_00273</name>
</gene>
<dbReference type="InterPro" id="IPR009097">
    <property type="entry name" value="Cyclic_Pdiesterase"/>
</dbReference>
<evidence type="ECO:0000313" key="1">
    <source>
        <dbReference type="EMBL" id="SDB03532.1"/>
    </source>
</evidence>
<dbReference type="OrthoDB" id="463286at2"/>
<protein>
    <recommendedName>
        <fullName evidence="3">2'-5' RNA ligase</fullName>
    </recommendedName>
</protein>
<dbReference type="RefSeq" id="WP_090171366.1">
    <property type="nucleotide sequence ID" value="NZ_FMXR01000004.1"/>
</dbReference>
<sequence length="176" mass="20713">MYLISVYFDSATEKTLQRYIERIARMSGNNFMIEHQIRPHMTISAIESRSIEAIRPSFEALQDTLKWGTIQIVCLGQLLPYVFYAAPVLNEYLMDLSNRVYDAVKEMEDIKVSRYYQPYSWMPHITLAKKLDTVQMLKAFEAMQNYFAPMEGCITQIGLSRVRPYEDIVRFDLERE</sequence>
<evidence type="ECO:0008006" key="3">
    <source>
        <dbReference type="Google" id="ProtNLM"/>
    </source>
</evidence>
<name>A0A1G6A523_EUBOX</name>
<dbReference type="Gene3D" id="3.90.1140.10">
    <property type="entry name" value="Cyclic phosphodiesterase"/>
    <property type="match status" value="1"/>
</dbReference>
<proteinExistence type="predicted"/>
<dbReference type="SUPFAM" id="SSF55144">
    <property type="entry name" value="LigT-like"/>
    <property type="match status" value="1"/>
</dbReference>